<dbReference type="EMBL" id="JABFTP020000042">
    <property type="protein sequence ID" value="KAL3270882.1"/>
    <property type="molecule type" value="Genomic_DNA"/>
</dbReference>
<evidence type="ECO:0000313" key="2">
    <source>
        <dbReference type="Proteomes" id="UP001516400"/>
    </source>
</evidence>
<proteinExistence type="predicted"/>
<accession>A0ABD2MXM9</accession>
<dbReference type="Proteomes" id="UP001516400">
    <property type="component" value="Unassembled WGS sequence"/>
</dbReference>
<organism evidence="1 2">
    <name type="scientific">Cryptolaemus montrouzieri</name>
    <dbReference type="NCBI Taxonomy" id="559131"/>
    <lineage>
        <taxon>Eukaryota</taxon>
        <taxon>Metazoa</taxon>
        <taxon>Ecdysozoa</taxon>
        <taxon>Arthropoda</taxon>
        <taxon>Hexapoda</taxon>
        <taxon>Insecta</taxon>
        <taxon>Pterygota</taxon>
        <taxon>Neoptera</taxon>
        <taxon>Endopterygota</taxon>
        <taxon>Coleoptera</taxon>
        <taxon>Polyphaga</taxon>
        <taxon>Cucujiformia</taxon>
        <taxon>Coccinelloidea</taxon>
        <taxon>Coccinellidae</taxon>
        <taxon>Scymninae</taxon>
        <taxon>Scymnini</taxon>
        <taxon>Cryptolaemus</taxon>
    </lineage>
</organism>
<sequence length="164" mass="18745">MCFDMRVTSIPIRVYENINGYSSSSKLDYILTSATMDSCRGRVYEAHIGDHRALFLDYCFSNGSEKASTREPIKETRSMTPQNLDILAIVVSDVSFEDVYVSSYVDHSFERFIDIKQSISVMYIRHKGDSSKGWISDEIKQAGQGLKKLHWLKTNLKNDLSLEI</sequence>
<protein>
    <submittedName>
        <fullName evidence="1">Uncharacterized protein</fullName>
    </submittedName>
</protein>
<gene>
    <name evidence="1" type="ORF">HHI36_021397</name>
</gene>
<dbReference type="AlphaFoldDB" id="A0ABD2MXM9"/>
<keyword evidence="2" id="KW-1185">Reference proteome</keyword>
<name>A0ABD2MXM9_9CUCU</name>
<comment type="caution">
    <text evidence="1">The sequence shown here is derived from an EMBL/GenBank/DDBJ whole genome shotgun (WGS) entry which is preliminary data.</text>
</comment>
<reference evidence="1 2" key="1">
    <citation type="journal article" date="2021" name="BMC Biol.">
        <title>Horizontally acquired antibacterial genes associated with adaptive radiation of ladybird beetles.</title>
        <authorList>
            <person name="Li H.S."/>
            <person name="Tang X.F."/>
            <person name="Huang Y.H."/>
            <person name="Xu Z.Y."/>
            <person name="Chen M.L."/>
            <person name="Du X.Y."/>
            <person name="Qiu B.Y."/>
            <person name="Chen P.T."/>
            <person name="Zhang W."/>
            <person name="Slipinski A."/>
            <person name="Escalona H.E."/>
            <person name="Waterhouse R.M."/>
            <person name="Zwick A."/>
            <person name="Pang H."/>
        </authorList>
    </citation>
    <scope>NUCLEOTIDE SEQUENCE [LARGE SCALE GENOMIC DNA]</scope>
    <source>
        <strain evidence="1">SYSU2018</strain>
    </source>
</reference>
<evidence type="ECO:0000313" key="1">
    <source>
        <dbReference type="EMBL" id="KAL3270882.1"/>
    </source>
</evidence>